<evidence type="ECO:0000313" key="8">
    <source>
        <dbReference type="EMBL" id="TDE16913.1"/>
    </source>
</evidence>
<reference evidence="8 9" key="1">
    <citation type="submission" date="2019-03" db="EMBL/GenBank/DDBJ databases">
        <title>Dyadobacter AR-3-6 sp. nov., isolated from arctic soil.</title>
        <authorList>
            <person name="Chaudhary D.K."/>
        </authorList>
    </citation>
    <scope>NUCLEOTIDE SEQUENCE [LARGE SCALE GENOMIC DNA]</scope>
    <source>
        <strain evidence="8 9">AR-3-6</strain>
    </source>
</reference>
<keyword evidence="3" id="KW-0540">Nuclease</keyword>
<protein>
    <submittedName>
        <fullName evidence="8">Type II toxin-antitoxin system HicA family toxin</fullName>
    </submittedName>
</protein>
<comment type="similarity">
    <text evidence="1">Belongs to the HicA mRNA interferase family.</text>
</comment>
<dbReference type="InterPro" id="IPR038570">
    <property type="entry name" value="HicA_sf"/>
</dbReference>
<dbReference type="OrthoDB" id="121656at2"/>
<proteinExistence type="inferred from homology"/>
<keyword evidence="4" id="KW-0255">Endonuclease</keyword>
<evidence type="ECO:0000256" key="7">
    <source>
        <dbReference type="ARBA" id="ARBA00023016"/>
    </source>
</evidence>
<accession>A0A4R5E047</accession>
<keyword evidence="9" id="KW-1185">Reference proteome</keyword>
<dbReference type="SUPFAM" id="SSF54786">
    <property type="entry name" value="YcfA/nrd intein domain"/>
    <property type="match status" value="1"/>
</dbReference>
<keyword evidence="6" id="KW-0694">RNA-binding</keyword>
<evidence type="ECO:0000256" key="1">
    <source>
        <dbReference type="ARBA" id="ARBA00006620"/>
    </source>
</evidence>
<sequence length="82" mass="9412">MMIPKNLSGPELLKILAPFGYEVVRQKGSHIRIKTNRNGSHSETIPNHKPLREGTLHKILKNIADHFGMKKQDLEKLLFDNK</sequence>
<name>A0A4R5E047_9BACT</name>
<dbReference type="AlphaFoldDB" id="A0A4R5E047"/>
<dbReference type="GO" id="GO:0003729">
    <property type="term" value="F:mRNA binding"/>
    <property type="evidence" value="ECO:0007669"/>
    <property type="project" value="InterPro"/>
</dbReference>
<dbReference type="InterPro" id="IPR012933">
    <property type="entry name" value="HicA_mRNA_interferase"/>
</dbReference>
<comment type="caution">
    <text evidence="8">The sequence shown here is derived from an EMBL/GenBank/DDBJ whole genome shotgun (WGS) entry which is preliminary data.</text>
</comment>
<keyword evidence="2" id="KW-1277">Toxin-antitoxin system</keyword>
<evidence type="ECO:0000313" key="9">
    <source>
        <dbReference type="Proteomes" id="UP000294850"/>
    </source>
</evidence>
<dbReference type="GO" id="GO:0004519">
    <property type="term" value="F:endonuclease activity"/>
    <property type="evidence" value="ECO:0007669"/>
    <property type="project" value="UniProtKB-KW"/>
</dbReference>
<evidence type="ECO:0000256" key="4">
    <source>
        <dbReference type="ARBA" id="ARBA00022759"/>
    </source>
</evidence>
<dbReference type="Pfam" id="PF07927">
    <property type="entry name" value="HicA_toxin"/>
    <property type="match status" value="1"/>
</dbReference>
<keyword evidence="7" id="KW-0346">Stress response</keyword>
<evidence type="ECO:0000256" key="6">
    <source>
        <dbReference type="ARBA" id="ARBA00022884"/>
    </source>
</evidence>
<evidence type="ECO:0000256" key="3">
    <source>
        <dbReference type="ARBA" id="ARBA00022722"/>
    </source>
</evidence>
<keyword evidence="5" id="KW-0378">Hydrolase</keyword>
<dbReference type="GO" id="GO:0016787">
    <property type="term" value="F:hydrolase activity"/>
    <property type="evidence" value="ECO:0007669"/>
    <property type="project" value="UniProtKB-KW"/>
</dbReference>
<dbReference type="Gene3D" id="3.30.920.30">
    <property type="entry name" value="Hypothetical protein"/>
    <property type="match status" value="1"/>
</dbReference>
<dbReference type="EMBL" id="SMFL01000003">
    <property type="protein sequence ID" value="TDE16913.1"/>
    <property type="molecule type" value="Genomic_DNA"/>
</dbReference>
<dbReference type="Proteomes" id="UP000294850">
    <property type="component" value="Unassembled WGS sequence"/>
</dbReference>
<evidence type="ECO:0000256" key="5">
    <source>
        <dbReference type="ARBA" id="ARBA00022801"/>
    </source>
</evidence>
<organism evidence="8 9">
    <name type="scientific">Dyadobacter psychrotolerans</name>
    <dbReference type="NCBI Taxonomy" id="2541721"/>
    <lineage>
        <taxon>Bacteria</taxon>
        <taxon>Pseudomonadati</taxon>
        <taxon>Bacteroidota</taxon>
        <taxon>Cytophagia</taxon>
        <taxon>Cytophagales</taxon>
        <taxon>Spirosomataceae</taxon>
        <taxon>Dyadobacter</taxon>
    </lineage>
</organism>
<evidence type="ECO:0000256" key="2">
    <source>
        <dbReference type="ARBA" id="ARBA00022649"/>
    </source>
</evidence>
<gene>
    <name evidence="8" type="ORF">E0F88_11485</name>
</gene>